<dbReference type="KEGG" id="tum:CBW65_23370"/>
<dbReference type="AlphaFoldDB" id="A0A1Y0IV09"/>
<keyword evidence="2" id="KW-1185">Reference proteome</keyword>
<dbReference type="Proteomes" id="UP000195437">
    <property type="component" value="Chromosome"/>
</dbReference>
<proteinExistence type="predicted"/>
<sequence>MNRFHCCATCQHYAVVATDGKRKSKCARLGFDTQPKFQFDCWNPKENVRKLMEREKGKDSSGA</sequence>
<evidence type="ECO:0000313" key="2">
    <source>
        <dbReference type="Proteomes" id="UP000195437"/>
    </source>
</evidence>
<dbReference type="RefSeq" id="WP_087458960.1">
    <property type="nucleotide sequence ID" value="NZ_CP021434.1"/>
</dbReference>
<reference evidence="2" key="1">
    <citation type="submission" date="2017-05" db="EMBL/GenBank/DDBJ databases">
        <authorList>
            <person name="Sung H."/>
        </authorList>
    </citation>
    <scope>NUCLEOTIDE SEQUENCE [LARGE SCALE GENOMIC DNA]</scope>
    <source>
        <strain evidence="2">AR23208</strain>
    </source>
</reference>
<evidence type="ECO:0000313" key="1">
    <source>
        <dbReference type="EMBL" id="ARU63626.1"/>
    </source>
</evidence>
<name>A0A1Y0IV09_9BACL</name>
<dbReference type="EMBL" id="CP021434">
    <property type="protein sequence ID" value="ARU63626.1"/>
    <property type="molecule type" value="Genomic_DNA"/>
</dbReference>
<organism evidence="1 2">
    <name type="scientific">Tumebacillus avium</name>
    <dbReference type="NCBI Taxonomy" id="1903704"/>
    <lineage>
        <taxon>Bacteria</taxon>
        <taxon>Bacillati</taxon>
        <taxon>Bacillota</taxon>
        <taxon>Bacilli</taxon>
        <taxon>Bacillales</taxon>
        <taxon>Alicyclobacillaceae</taxon>
        <taxon>Tumebacillus</taxon>
    </lineage>
</organism>
<dbReference type="OrthoDB" id="2377175at2"/>
<gene>
    <name evidence="1" type="ORF">CBW65_23370</name>
</gene>
<accession>A0A1Y0IV09</accession>
<protein>
    <submittedName>
        <fullName evidence="1">Uncharacterized protein</fullName>
    </submittedName>
</protein>